<comment type="caution">
    <text evidence="1">The sequence shown here is derived from an EMBL/GenBank/DDBJ whole genome shotgun (WGS) entry which is preliminary data.</text>
</comment>
<dbReference type="EMBL" id="JACOFW010000004">
    <property type="protein sequence ID" value="MBC3806746.1"/>
    <property type="molecule type" value="Genomic_DNA"/>
</dbReference>
<proteinExistence type="predicted"/>
<dbReference type="Proteomes" id="UP000648257">
    <property type="component" value="Unassembled WGS sequence"/>
</dbReference>
<organism evidence="1 2">
    <name type="scientific">Undibacterium seohonense</name>
    <dbReference type="NCBI Taxonomy" id="1344950"/>
    <lineage>
        <taxon>Bacteria</taxon>
        <taxon>Pseudomonadati</taxon>
        <taxon>Pseudomonadota</taxon>
        <taxon>Betaproteobacteria</taxon>
        <taxon>Burkholderiales</taxon>
        <taxon>Oxalobacteraceae</taxon>
        <taxon>Undibacterium</taxon>
    </lineage>
</organism>
<reference evidence="1 2" key="1">
    <citation type="submission" date="2020-08" db="EMBL/GenBank/DDBJ databases">
        <title>Novel species isolated from subtropical streams in China.</title>
        <authorList>
            <person name="Lu H."/>
        </authorList>
    </citation>
    <scope>NUCLEOTIDE SEQUENCE [LARGE SCALE GENOMIC DNA]</scope>
    <source>
        <strain evidence="1 2">KACC 16656</strain>
    </source>
</reference>
<name>A0ABR6X316_9BURK</name>
<dbReference type="RefSeq" id="WP_186921838.1">
    <property type="nucleotide sequence ID" value="NZ_JACOFW010000004.1"/>
</dbReference>
<sequence length="406" mass="45155">MLTCYLDSQDYSVLTDPHKSNHGLDQIRGKLLEFASNGEVQFVFSTVSVSETVATSAEASKLAQGKAELLSSLCGSNALISPDRLLDMELHALQNRALVPKHVIDPDGNWFPDIPDIPEMIGEKNSLDPIHEVIHGELNQAGLSRKERRAKARILLKNGKPRKELIQQISKADPQVSAKAMIELLPMKLEFAEVISRHCLGLATEQEFRDALLSSLRDPKFMMQWFTTNFALSSPISEIVRSPGRELGEQLRQIVEVSVGRTELLLKAGGDVNPTSQRGIIFDDWSKMVDSKLVGIFNRAAKERSIELGDIDARLVEKYCPGITTTIKSLLSSVWENIGGGRKKLLEDSQPVDALHAMYAPYVKVFRGDRFMSPLIQAQVKHRGTIVVPKLESLIGVLEQEIRSRV</sequence>
<gene>
    <name evidence="1" type="ORF">H8K52_05220</name>
</gene>
<protein>
    <submittedName>
        <fullName evidence="1">Uncharacterized protein</fullName>
    </submittedName>
</protein>
<keyword evidence="2" id="KW-1185">Reference proteome</keyword>
<evidence type="ECO:0000313" key="1">
    <source>
        <dbReference type="EMBL" id="MBC3806746.1"/>
    </source>
</evidence>
<accession>A0ABR6X316</accession>
<evidence type="ECO:0000313" key="2">
    <source>
        <dbReference type="Proteomes" id="UP000648257"/>
    </source>
</evidence>